<keyword evidence="3" id="KW-1185">Reference proteome</keyword>
<dbReference type="SUPFAM" id="SSF55315">
    <property type="entry name" value="L30e-like"/>
    <property type="match status" value="1"/>
</dbReference>
<keyword evidence="2" id="KW-0687">Ribonucleoprotein</keyword>
<dbReference type="EMBL" id="FOKI01000059">
    <property type="protein sequence ID" value="SFB44535.1"/>
    <property type="molecule type" value="Genomic_DNA"/>
</dbReference>
<dbReference type="GO" id="GO:0005840">
    <property type="term" value="C:ribosome"/>
    <property type="evidence" value="ECO:0007669"/>
    <property type="project" value="UniProtKB-KW"/>
</dbReference>
<dbReference type="RefSeq" id="WP_090043153.1">
    <property type="nucleotide sequence ID" value="NZ_FOKI01000059.1"/>
</dbReference>
<proteinExistence type="predicted"/>
<dbReference type="Gene3D" id="3.30.1330.30">
    <property type="match status" value="1"/>
</dbReference>
<dbReference type="STRING" id="84698.SAMN04488528_105912"/>
<evidence type="ECO:0000313" key="3">
    <source>
        <dbReference type="Proteomes" id="UP000198619"/>
    </source>
</evidence>
<evidence type="ECO:0000313" key="2">
    <source>
        <dbReference type="EMBL" id="SFB44535.1"/>
    </source>
</evidence>
<evidence type="ECO:0000259" key="1">
    <source>
        <dbReference type="Pfam" id="PF01248"/>
    </source>
</evidence>
<sequence>MLDRIKEKKVVGFKQATKAIMSGIGKKLYVAENADEKIISNLIELANERGVEVIHIDTMKDLGKLCGIDVGASAMVTLKN</sequence>
<reference evidence="2 3" key="1">
    <citation type="submission" date="2016-10" db="EMBL/GenBank/DDBJ databases">
        <authorList>
            <person name="de Groot N.N."/>
        </authorList>
    </citation>
    <scope>NUCLEOTIDE SEQUENCE [LARGE SCALE GENOMIC DNA]</scope>
    <source>
        <strain evidence="2 3">DSM 12271</strain>
    </source>
</reference>
<gene>
    <name evidence="2" type="ORF">SAMN04488528_105912</name>
</gene>
<dbReference type="InterPro" id="IPR004038">
    <property type="entry name" value="Ribosomal_eL8/eL30/eS12/Gad45"/>
</dbReference>
<feature type="domain" description="Ribosomal protein eL8/eL30/eS12/Gadd45" evidence="1">
    <location>
        <begin position="8"/>
        <end position="78"/>
    </location>
</feature>
<dbReference type="AlphaFoldDB" id="A0A1I1B2G4"/>
<keyword evidence="2" id="KW-0689">Ribosomal protein</keyword>
<dbReference type="OrthoDB" id="2353623at2"/>
<accession>A0A1I1B2G4</accession>
<organism evidence="2 3">
    <name type="scientific">Clostridium frigidicarnis</name>
    <dbReference type="NCBI Taxonomy" id="84698"/>
    <lineage>
        <taxon>Bacteria</taxon>
        <taxon>Bacillati</taxon>
        <taxon>Bacillota</taxon>
        <taxon>Clostridia</taxon>
        <taxon>Eubacteriales</taxon>
        <taxon>Clostridiaceae</taxon>
        <taxon>Clostridium</taxon>
    </lineage>
</organism>
<dbReference type="Pfam" id="PF01248">
    <property type="entry name" value="Ribosomal_L7Ae"/>
    <property type="match status" value="1"/>
</dbReference>
<dbReference type="Proteomes" id="UP000198619">
    <property type="component" value="Unassembled WGS sequence"/>
</dbReference>
<dbReference type="InterPro" id="IPR029064">
    <property type="entry name" value="Ribosomal_eL30-like_sf"/>
</dbReference>
<name>A0A1I1B2G4_9CLOT</name>
<protein>
    <submittedName>
        <fullName evidence="2">Large subunit ribosomal protein L7A</fullName>
    </submittedName>
</protein>